<evidence type="ECO:0000313" key="3">
    <source>
        <dbReference type="EMBL" id="CAF1638646.1"/>
    </source>
</evidence>
<evidence type="ECO:0000313" key="2">
    <source>
        <dbReference type="EMBL" id="CAF1167948.1"/>
    </source>
</evidence>
<dbReference type="EMBL" id="CAJNOJ010000129">
    <property type="protein sequence ID" value="CAF1167948.1"/>
    <property type="molecule type" value="Genomic_DNA"/>
</dbReference>
<accession>A0A816DSV4</accession>
<dbReference type="Proteomes" id="UP000663828">
    <property type="component" value="Unassembled WGS sequence"/>
</dbReference>
<proteinExistence type="predicted"/>
<organism evidence="3 4">
    <name type="scientific">Adineta ricciae</name>
    <name type="common">Rotifer</name>
    <dbReference type="NCBI Taxonomy" id="249248"/>
    <lineage>
        <taxon>Eukaryota</taxon>
        <taxon>Metazoa</taxon>
        <taxon>Spiralia</taxon>
        <taxon>Gnathifera</taxon>
        <taxon>Rotifera</taxon>
        <taxon>Eurotatoria</taxon>
        <taxon>Bdelloidea</taxon>
        <taxon>Adinetida</taxon>
        <taxon>Adinetidae</taxon>
        <taxon>Adineta</taxon>
    </lineage>
</organism>
<dbReference type="EMBL" id="CAJNOR010008875">
    <property type="protein sequence ID" value="CAF1638646.1"/>
    <property type="molecule type" value="Genomic_DNA"/>
</dbReference>
<protein>
    <submittedName>
        <fullName evidence="3">Uncharacterized protein</fullName>
    </submittedName>
</protein>
<sequence>MSLNACFIEVDATGTYVAFHPVQIQRGQIIPEYNFMSIWSEPLPEDSSKVTEALLESIVKVFNRMPTTADFNDGRHERLVIWLNVELIPPNINLLQLSAGFIHSEITLVFVTEITRDFQTWDLYRETARNTGGEYILLPSDPTALERAILSVINGGDTLRQAFLHLRTQQSTATPSRPTDANEQTQGAANDLIFPFD</sequence>
<feature type="compositionally biased region" description="Polar residues" evidence="1">
    <location>
        <begin position="170"/>
        <end position="188"/>
    </location>
</feature>
<keyword evidence="4" id="KW-1185">Reference proteome</keyword>
<dbReference type="OrthoDB" id="10069740at2759"/>
<evidence type="ECO:0000313" key="4">
    <source>
        <dbReference type="Proteomes" id="UP000663828"/>
    </source>
</evidence>
<dbReference type="Proteomes" id="UP000663852">
    <property type="component" value="Unassembled WGS sequence"/>
</dbReference>
<dbReference type="AlphaFoldDB" id="A0A816DSV4"/>
<comment type="caution">
    <text evidence="3">The sequence shown here is derived from an EMBL/GenBank/DDBJ whole genome shotgun (WGS) entry which is preliminary data.</text>
</comment>
<gene>
    <name evidence="2" type="ORF">EDS130_LOCUS23519</name>
    <name evidence="3" type="ORF">XAT740_LOCUS52916</name>
</gene>
<reference evidence="3" key="1">
    <citation type="submission" date="2021-02" db="EMBL/GenBank/DDBJ databases">
        <authorList>
            <person name="Nowell W R."/>
        </authorList>
    </citation>
    <scope>NUCLEOTIDE SEQUENCE</scope>
</reference>
<evidence type="ECO:0000256" key="1">
    <source>
        <dbReference type="SAM" id="MobiDB-lite"/>
    </source>
</evidence>
<feature type="region of interest" description="Disordered" evidence="1">
    <location>
        <begin position="170"/>
        <end position="197"/>
    </location>
</feature>
<name>A0A816DSV4_ADIRI</name>